<keyword evidence="3" id="KW-1185">Reference proteome</keyword>
<proteinExistence type="predicted"/>
<accession>A0A0G4P3N8</accession>
<sequence>MHRLRDSLLSPSPKGFPDLGELDSLSHDREDTRQSLARGEFQEVHAAARYNRTWIVSHRYCNCGDGVDSLEGYIREIWYMYFQLSLHTSQETPEHDCLVLDIIRIQGMGPLTRPVKGIYGIDIARTTEGTVWNDLPFLVTDMTDFWINNCGPMSGTQRLNFASFLAKLASTRVCKDRMCQVALVIFRCAFEERQGIFPSEVKDKEDSHRSMSLLELRHLLPAAHAWFKEASHNIMQLSEVSWNDCPSAIGQGGRYLLESELGKRSPTGFTPWRWMYWLKRLSEIEEEAKLAGEKRLEEYATEAIHIMVTGAEERNSDILRVFKTAGDHIYEDKHFLPLKRIVEGEDPFYTGSEAGEEGEDGKKEGENKEEKENGDDN</sequence>
<dbReference type="InterPro" id="IPR053204">
    <property type="entry name" value="Oxopyrrolidines_Biosynth-assoc"/>
</dbReference>
<feature type="compositionally biased region" description="Basic and acidic residues" evidence="1">
    <location>
        <begin position="360"/>
        <end position="371"/>
    </location>
</feature>
<organism evidence="2 3">
    <name type="scientific">Penicillium camemberti (strain FM 013)</name>
    <dbReference type="NCBI Taxonomy" id="1429867"/>
    <lineage>
        <taxon>Eukaryota</taxon>
        <taxon>Fungi</taxon>
        <taxon>Dikarya</taxon>
        <taxon>Ascomycota</taxon>
        <taxon>Pezizomycotina</taxon>
        <taxon>Eurotiomycetes</taxon>
        <taxon>Eurotiomycetidae</taxon>
        <taxon>Eurotiales</taxon>
        <taxon>Aspergillaceae</taxon>
        <taxon>Penicillium</taxon>
    </lineage>
</organism>
<dbReference type="Pfam" id="PF12311">
    <property type="entry name" value="DUF3632"/>
    <property type="match status" value="1"/>
</dbReference>
<evidence type="ECO:0000313" key="3">
    <source>
        <dbReference type="Proteomes" id="UP000053732"/>
    </source>
</evidence>
<dbReference type="EMBL" id="HG793138">
    <property type="protein sequence ID" value="CRL20956.1"/>
    <property type="molecule type" value="Genomic_DNA"/>
</dbReference>
<protein>
    <submittedName>
        <fullName evidence="2">Uncharacterized protein</fullName>
    </submittedName>
</protein>
<gene>
    <name evidence="2" type="ORF">PCAMFM013_S005g000120</name>
</gene>
<reference evidence="2 3" key="1">
    <citation type="journal article" date="2014" name="Nat. Commun.">
        <title>Multiple recent horizontal transfers of a large genomic region in cheese making fungi.</title>
        <authorList>
            <person name="Cheeseman K."/>
            <person name="Ropars J."/>
            <person name="Renault P."/>
            <person name="Dupont J."/>
            <person name="Gouzy J."/>
            <person name="Branca A."/>
            <person name="Abraham A.L."/>
            <person name="Ceppi M."/>
            <person name="Conseiller E."/>
            <person name="Debuchy R."/>
            <person name="Malagnac F."/>
            <person name="Goarin A."/>
            <person name="Silar P."/>
            <person name="Lacoste S."/>
            <person name="Sallet E."/>
            <person name="Bensimon A."/>
            <person name="Giraud T."/>
            <person name="Brygoo Y."/>
        </authorList>
    </citation>
    <scope>NUCLEOTIDE SEQUENCE [LARGE SCALE GENOMIC DNA]</scope>
    <source>
        <strain evidence="3">FM 013</strain>
    </source>
</reference>
<dbReference type="Proteomes" id="UP000053732">
    <property type="component" value="Unassembled WGS sequence"/>
</dbReference>
<evidence type="ECO:0000256" key="1">
    <source>
        <dbReference type="SAM" id="MobiDB-lite"/>
    </source>
</evidence>
<feature type="region of interest" description="Disordered" evidence="1">
    <location>
        <begin position="1"/>
        <end position="24"/>
    </location>
</feature>
<name>A0A0G4P3N8_PENC3</name>
<dbReference type="PANTHER" id="PTHR38797">
    <property type="entry name" value="NUCLEAR PORE COMPLEX PROTEIN NUP85-RELATED"/>
    <property type="match status" value="1"/>
</dbReference>
<evidence type="ECO:0000313" key="2">
    <source>
        <dbReference type="EMBL" id="CRL20956.1"/>
    </source>
</evidence>
<dbReference type="InterPro" id="IPR022085">
    <property type="entry name" value="OpdG"/>
</dbReference>
<dbReference type="AlphaFoldDB" id="A0A0G4P3N8"/>
<dbReference type="PANTHER" id="PTHR38797:SF7">
    <property type="entry name" value="TRANSCRIPTION FACTOR DOMAIN-CONTAINING PROTEIN"/>
    <property type="match status" value="1"/>
</dbReference>
<feature type="region of interest" description="Disordered" evidence="1">
    <location>
        <begin position="346"/>
        <end position="377"/>
    </location>
</feature>